<feature type="transmembrane region" description="Helical" evidence="6">
    <location>
        <begin position="36"/>
        <end position="58"/>
    </location>
</feature>
<comment type="subcellular location">
    <subcellularLocation>
        <location evidence="1">Membrane</location>
        <topology evidence="1">Multi-pass membrane protein</topology>
    </subcellularLocation>
</comment>
<feature type="transmembrane region" description="Helical" evidence="6">
    <location>
        <begin position="433"/>
        <end position="451"/>
    </location>
</feature>
<name>A0A850HIG6_9FIRM</name>
<comment type="caution">
    <text evidence="8">The sequence shown here is derived from an EMBL/GenBank/DDBJ whole genome shotgun (WGS) entry which is preliminary data.</text>
</comment>
<dbReference type="EMBL" id="JAAITX010000003">
    <property type="protein sequence ID" value="NVH58220.1"/>
    <property type="molecule type" value="Genomic_DNA"/>
</dbReference>
<proteinExistence type="predicted"/>
<dbReference type="PRINTS" id="PR00176">
    <property type="entry name" value="NANEUSMPORT"/>
</dbReference>
<evidence type="ECO:0000256" key="4">
    <source>
        <dbReference type="ARBA" id="ARBA00022989"/>
    </source>
</evidence>
<organism evidence="8 9">
    <name type="scientific">Dorea phocaeensis</name>
    <dbReference type="NCBI Taxonomy" id="2040291"/>
    <lineage>
        <taxon>Bacteria</taxon>
        <taxon>Bacillati</taxon>
        <taxon>Bacillota</taxon>
        <taxon>Clostridia</taxon>
        <taxon>Lachnospirales</taxon>
        <taxon>Lachnospiraceae</taxon>
        <taxon>Dorea</taxon>
    </lineage>
</organism>
<protein>
    <submittedName>
        <fullName evidence="8">Sodium-dependent transporter</fullName>
    </submittedName>
</protein>
<feature type="transmembrane region" description="Helical" evidence="6">
    <location>
        <begin position="306"/>
        <end position="327"/>
    </location>
</feature>
<dbReference type="Pfam" id="PF00209">
    <property type="entry name" value="SNF"/>
    <property type="match status" value="2"/>
</dbReference>
<feature type="transmembrane region" description="Helical" evidence="6">
    <location>
        <begin position="255"/>
        <end position="281"/>
    </location>
</feature>
<feature type="transmembrane region" description="Helical" evidence="6">
    <location>
        <begin position="215"/>
        <end position="243"/>
    </location>
</feature>
<accession>A0A850HIG6</accession>
<evidence type="ECO:0000256" key="1">
    <source>
        <dbReference type="ARBA" id="ARBA00004141"/>
    </source>
</evidence>
<dbReference type="PANTHER" id="PTHR42948">
    <property type="entry name" value="TRANSPORTER"/>
    <property type="match status" value="1"/>
</dbReference>
<dbReference type="PROSITE" id="PS50267">
    <property type="entry name" value="NA_NEUROTRAN_SYMP_3"/>
    <property type="match status" value="1"/>
</dbReference>
<dbReference type="SUPFAM" id="SSF161070">
    <property type="entry name" value="SNF-like"/>
    <property type="match status" value="1"/>
</dbReference>
<sequence length="486" mass="53038">MKREKFGSRLGFILVSAGCAIGIGNVWKFPYLCGELGGAAFILIYLIFLLIMGIPVLVCEFAIGRGSRYSVAAGFEELEPKGSRWHHTKWIGIIGSYLLMMFYTTVGGWMMYYCFRSVRGDFVGATPDAVEAGFADMLGSPGTLTMWTVLICVIGFAVCWFGIQKGIERMSKVMMTALLLIMVVLAVRSFFLDGAGEGIRFYLVPDFAKMQQTGIGNVIFGAMSQAFFTLSIGIGAMMIFGSYMGKDRSLAGEAISITCLDTFVALMAGFIIIPACFAFGIEPGAGPSLIFITIPNIFAQMAGGQFWGALFFLFLTFAAFTTIVAVFENIISFDMDLFGWSRNKSVLVSVVLIIVLSMPCVLGFNVLAGWEPVGAGSTIMDLEDFIVSNNLLPLGSLGYLLFCTRKNGWGWDNFLAEVNAGNGIKFPKGIRWYVGYVIPVIIMIIYLKGYYDKFVGEGPAMLAGWMAVAVLLLGFVLYCAFAKKKA</sequence>
<dbReference type="EMBL" id="JAAIUO010000003">
    <property type="protein sequence ID" value="NSK14446.1"/>
    <property type="molecule type" value="Genomic_DNA"/>
</dbReference>
<dbReference type="Proteomes" id="UP000528555">
    <property type="component" value="Unassembled WGS sequence"/>
</dbReference>
<feature type="transmembrane region" description="Helical" evidence="6">
    <location>
        <begin position="175"/>
        <end position="195"/>
    </location>
</feature>
<dbReference type="GO" id="GO:0016020">
    <property type="term" value="C:membrane"/>
    <property type="evidence" value="ECO:0007669"/>
    <property type="project" value="UniProtKB-SubCell"/>
</dbReference>
<reference evidence="9 10" key="1">
    <citation type="journal article" date="2020" name="Cell Host Microbe">
        <title>Functional and Genomic Variation between Human-Derived Isolates of Lachnospiraceae Reveals Inter- and Intra-Species Diversity.</title>
        <authorList>
            <person name="Sorbara M.T."/>
            <person name="Littmann E.R."/>
            <person name="Fontana E."/>
            <person name="Moody T.U."/>
            <person name="Kohout C.E."/>
            <person name="Gjonbalaj M."/>
            <person name="Eaton V."/>
            <person name="Seok R."/>
            <person name="Leiner I.M."/>
            <person name="Pamer E.G."/>
        </authorList>
    </citation>
    <scope>NUCLEOTIDE SEQUENCE [LARGE SCALE GENOMIC DNA]</scope>
    <source>
        <strain evidence="8 9">MSK.17.11</strain>
        <strain evidence="7 10">MSK.17.38</strain>
    </source>
</reference>
<feature type="transmembrane region" description="Helical" evidence="6">
    <location>
        <begin position="144"/>
        <end position="163"/>
    </location>
</feature>
<evidence type="ECO:0000313" key="7">
    <source>
        <dbReference type="EMBL" id="NSK14446.1"/>
    </source>
</evidence>
<evidence type="ECO:0000313" key="10">
    <source>
        <dbReference type="Proteomes" id="UP000701680"/>
    </source>
</evidence>
<feature type="transmembrane region" description="Helical" evidence="6">
    <location>
        <begin position="463"/>
        <end position="481"/>
    </location>
</feature>
<evidence type="ECO:0000256" key="6">
    <source>
        <dbReference type="SAM" id="Phobius"/>
    </source>
</evidence>
<evidence type="ECO:0000256" key="2">
    <source>
        <dbReference type="ARBA" id="ARBA00022448"/>
    </source>
</evidence>
<gene>
    <name evidence="8" type="ORF">G5A66_06060</name>
    <name evidence="7" type="ORF">G5A75_06080</name>
</gene>
<keyword evidence="5 6" id="KW-0472">Membrane</keyword>
<evidence type="ECO:0000313" key="9">
    <source>
        <dbReference type="Proteomes" id="UP000528555"/>
    </source>
</evidence>
<dbReference type="InterPro" id="IPR047218">
    <property type="entry name" value="YocR/YhdH-like"/>
</dbReference>
<dbReference type="RefSeq" id="WP_173814576.1">
    <property type="nucleotide sequence ID" value="NZ_JAAITX010000003.1"/>
</dbReference>
<feature type="transmembrane region" description="Helical" evidence="6">
    <location>
        <begin position="90"/>
        <end position="112"/>
    </location>
</feature>
<dbReference type="NCBIfam" id="NF037979">
    <property type="entry name" value="Na_transp"/>
    <property type="match status" value="1"/>
</dbReference>
<evidence type="ECO:0000313" key="8">
    <source>
        <dbReference type="EMBL" id="NVH58220.1"/>
    </source>
</evidence>
<feature type="transmembrane region" description="Helical" evidence="6">
    <location>
        <begin position="385"/>
        <end position="402"/>
    </location>
</feature>
<dbReference type="PANTHER" id="PTHR42948:SF1">
    <property type="entry name" value="TRANSPORTER"/>
    <property type="match status" value="1"/>
</dbReference>
<keyword evidence="9" id="KW-1185">Reference proteome</keyword>
<evidence type="ECO:0000256" key="3">
    <source>
        <dbReference type="ARBA" id="ARBA00022692"/>
    </source>
</evidence>
<dbReference type="InterPro" id="IPR037272">
    <property type="entry name" value="SNS_sf"/>
</dbReference>
<dbReference type="CDD" id="cd10336">
    <property type="entry name" value="SLC6sbd_Tyt1-Like"/>
    <property type="match status" value="1"/>
</dbReference>
<dbReference type="AlphaFoldDB" id="A0A850HIG6"/>
<feature type="transmembrane region" description="Helical" evidence="6">
    <location>
        <begin position="347"/>
        <end position="370"/>
    </location>
</feature>
<evidence type="ECO:0000256" key="5">
    <source>
        <dbReference type="ARBA" id="ARBA00023136"/>
    </source>
</evidence>
<dbReference type="InterPro" id="IPR000175">
    <property type="entry name" value="Na/ntran_symport"/>
</dbReference>
<reference evidence="8" key="2">
    <citation type="submission" date="2020-02" db="EMBL/GenBank/DDBJ databases">
        <authorList>
            <person name="Littmann E."/>
            <person name="Sorbara M."/>
        </authorList>
    </citation>
    <scope>NUCLEOTIDE SEQUENCE</scope>
    <source>
        <strain evidence="8">MSK.17.11</strain>
        <strain evidence="7">MSK.17.38</strain>
    </source>
</reference>
<keyword evidence="2" id="KW-0813">Transport</keyword>
<dbReference type="Proteomes" id="UP000701680">
    <property type="component" value="Unassembled WGS sequence"/>
</dbReference>
<keyword evidence="4 6" id="KW-1133">Transmembrane helix</keyword>
<keyword evidence="3 6" id="KW-0812">Transmembrane</keyword>
<feature type="transmembrane region" description="Helical" evidence="6">
    <location>
        <begin position="12"/>
        <end position="30"/>
    </location>
</feature>